<accession>A0A0D2J5E7</accession>
<evidence type="ECO:0000313" key="2">
    <source>
        <dbReference type="Proteomes" id="UP000053617"/>
    </source>
</evidence>
<dbReference type="EMBL" id="KN847479">
    <property type="protein sequence ID" value="KIX04250.1"/>
    <property type="molecule type" value="Genomic_DNA"/>
</dbReference>
<organism evidence="1 2">
    <name type="scientific">Rhinocladiella mackenziei CBS 650.93</name>
    <dbReference type="NCBI Taxonomy" id="1442369"/>
    <lineage>
        <taxon>Eukaryota</taxon>
        <taxon>Fungi</taxon>
        <taxon>Dikarya</taxon>
        <taxon>Ascomycota</taxon>
        <taxon>Pezizomycotina</taxon>
        <taxon>Eurotiomycetes</taxon>
        <taxon>Chaetothyriomycetidae</taxon>
        <taxon>Chaetothyriales</taxon>
        <taxon>Herpotrichiellaceae</taxon>
        <taxon>Rhinocladiella</taxon>
    </lineage>
</organism>
<gene>
    <name evidence="1" type="ORF">Z518_07804</name>
</gene>
<dbReference type="PANTHER" id="PTHR39598">
    <property type="entry name" value="AUSTINOL SYNTHESIS PROTEIN F-RELATED"/>
    <property type="match status" value="1"/>
</dbReference>
<dbReference type="HOGENOM" id="CLU_108113_3_0_1"/>
<proteinExistence type="predicted"/>
<reference evidence="1 2" key="1">
    <citation type="submission" date="2015-01" db="EMBL/GenBank/DDBJ databases">
        <title>The Genome Sequence of Rhinocladiella mackenzie CBS 650.93.</title>
        <authorList>
            <consortium name="The Broad Institute Genomics Platform"/>
            <person name="Cuomo C."/>
            <person name="de Hoog S."/>
            <person name="Gorbushina A."/>
            <person name="Stielow B."/>
            <person name="Teixiera M."/>
            <person name="Abouelleil A."/>
            <person name="Chapman S.B."/>
            <person name="Priest M."/>
            <person name="Young S.K."/>
            <person name="Wortman J."/>
            <person name="Nusbaum C."/>
            <person name="Birren B."/>
        </authorList>
    </citation>
    <scope>NUCLEOTIDE SEQUENCE [LARGE SCALE GENOMIC DNA]</scope>
    <source>
        <strain evidence="1 2">CBS 650.93</strain>
    </source>
</reference>
<evidence type="ECO:0000313" key="1">
    <source>
        <dbReference type="EMBL" id="KIX04250.1"/>
    </source>
</evidence>
<dbReference type="Proteomes" id="UP000053617">
    <property type="component" value="Unassembled WGS sequence"/>
</dbReference>
<evidence type="ECO:0008006" key="3">
    <source>
        <dbReference type="Google" id="ProtNLM"/>
    </source>
</evidence>
<name>A0A0D2J5E7_9EURO</name>
<dbReference type="OrthoDB" id="3758478at2759"/>
<dbReference type="InterPro" id="IPR050977">
    <property type="entry name" value="Fungal_Meroterpenoid_Isomerase"/>
</dbReference>
<dbReference type="PANTHER" id="PTHR39598:SF1">
    <property type="entry name" value="AUSTINOID BIOSYNTHESIS CLUSTERS PROTEIN F-RELATED"/>
    <property type="match status" value="1"/>
</dbReference>
<protein>
    <recommendedName>
        <fullName evidence="3">SnoaL-like domain-containing protein</fullName>
    </recommendedName>
</protein>
<keyword evidence="2" id="KW-1185">Reference proteome</keyword>
<dbReference type="GeneID" id="25295875"/>
<dbReference type="RefSeq" id="XP_013271386.1">
    <property type="nucleotide sequence ID" value="XM_013415932.1"/>
</dbReference>
<dbReference type="STRING" id="1442369.A0A0D2J5E7"/>
<dbReference type="AlphaFoldDB" id="A0A0D2J5E7"/>
<dbReference type="VEuPathDB" id="FungiDB:Z518_07804"/>
<sequence>MAPTRSQLLQVATAVVDGFSKWTIEDVMAPRSQNCIHHMLPASLEKPPFSNDELSVWLEQIMAVVPNGFNMMYDKDACVVDKVTRKVVLYAKATAETKAGPFHNEYVFTITVNEEGTLADRVEEWMDSKLSLDILARLANLTN</sequence>